<evidence type="ECO:0000256" key="2">
    <source>
        <dbReference type="ARBA" id="ARBA00022801"/>
    </source>
</evidence>
<proteinExistence type="predicted"/>
<sequence length="166" mass="17829">MDRLPDQLKPGLRLVFVGTAASARSAATGHYYAHPGNRFWPTLFAVGLTPRLYRPHEFPALLSLGIGFTDLCKQGAGMDHVALKAGVDVAGFAAKIRRHRPRTIAFTSKKAASLFYRKPTGAIALGRQSEQDDFPTAFVLASPSGAASGAWTLQPWQDLAEHVASG</sequence>
<organism evidence="5 6">
    <name type="scientific">Bradyrhizobium denitrificans</name>
    <dbReference type="NCBI Taxonomy" id="2734912"/>
    <lineage>
        <taxon>Bacteria</taxon>
        <taxon>Pseudomonadati</taxon>
        <taxon>Pseudomonadota</taxon>
        <taxon>Alphaproteobacteria</taxon>
        <taxon>Hyphomicrobiales</taxon>
        <taxon>Nitrobacteraceae</taxon>
        <taxon>Bradyrhizobium</taxon>
    </lineage>
</organism>
<keyword evidence="6" id="KW-1185">Reference proteome</keyword>
<accession>A0ABS5GF97</accession>
<dbReference type="Gene3D" id="3.40.470.10">
    <property type="entry name" value="Uracil-DNA glycosylase-like domain"/>
    <property type="match status" value="1"/>
</dbReference>
<evidence type="ECO:0000313" key="6">
    <source>
        <dbReference type="Proteomes" id="UP001314635"/>
    </source>
</evidence>
<evidence type="ECO:0000259" key="4">
    <source>
        <dbReference type="Pfam" id="PF03167"/>
    </source>
</evidence>
<dbReference type="Proteomes" id="UP001314635">
    <property type="component" value="Unassembled WGS sequence"/>
</dbReference>
<keyword evidence="2" id="KW-0378">Hydrolase</keyword>
<dbReference type="InterPro" id="IPR036895">
    <property type="entry name" value="Uracil-DNA_glycosylase-like_sf"/>
</dbReference>
<evidence type="ECO:0000256" key="1">
    <source>
        <dbReference type="ARBA" id="ARBA00022763"/>
    </source>
</evidence>
<keyword evidence="1" id="KW-0227">DNA damage</keyword>
<gene>
    <name evidence="5" type="ORF">JQ619_30010</name>
</gene>
<keyword evidence="3" id="KW-0234">DNA repair</keyword>
<dbReference type="PANTHER" id="PTHR12159:SF9">
    <property type="entry name" value="G_T MISMATCH-SPECIFIC THYMINE DNA GLYCOSYLASE"/>
    <property type="match status" value="1"/>
</dbReference>
<protein>
    <submittedName>
        <fullName evidence="5">Mismatch-specific DNA-glycosylase</fullName>
    </submittedName>
</protein>
<name>A0ABS5GF97_9BRAD</name>
<dbReference type="InterPro" id="IPR005122">
    <property type="entry name" value="Uracil-DNA_glycosylase-like"/>
</dbReference>
<evidence type="ECO:0000313" key="5">
    <source>
        <dbReference type="EMBL" id="MBR1140000.1"/>
    </source>
</evidence>
<comment type="caution">
    <text evidence="5">The sequence shown here is derived from an EMBL/GenBank/DDBJ whole genome shotgun (WGS) entry which is preliminary data.</text>
</comment>
<reference evidence="6" key="1">
    <citation type="journal article" date="2021" name="ISME J.">
        <title>Evolutionary origin and ecological implication of a unique nif island in free-living Bradyrhizobium lineages.</title>
        <authorList>
            <person name="Tao J."/>
        </authorList>
    </citation>
    <scope>NUCLEOTIDE SEQUENCE [LARGE SCALE GENOMIC DNA]</scope>
    <source>
        <strain evidence="6">SZCCT0094</strain>
    </source>
</reference>
<dbReference type="CDD" id="cd10028">
    <property type="entry name" value="UDG-F2_TDG_MUG"/>
    <property type="match status" value="1"/>
</dbReference>
<dbReference type="SUPFAM" id="SSF52141">
    <property type="entry name" value="Uracil-DNA glycosylase-like"/>
    <property type="match status" value="1"/>
</dbReference>
<dbReference type="Pfam" id="PF03167">
    <property type="entry name" value="UDG"/>
    <property type="match status" value="1"/>
</dbReference>
<dbReference type="RefSeq" id="WP_012046103.1">
    <property type="nucleotide sequence ID" value="NZ_JABFDP010000032.1"/>
</dbReference>
<dbReference type="PANTHER" id="PTHR12159">
    <property type="entry name" value="G/T AND G/U MISMATCH-SPECIFIC DNA GLYCOSYLASE"/>
    <property type="match status" value="1"/>
</dbReference>
<dbReference type="InterPro" id="IPR015637">
    <property type="entry name" value="MUG/TDG"/>
</dbReference>
<evidence type="ECO:0000256" key="3">
    <source>
        <dbReference type="ARBA" id="ARBA00023204"/>
    </source>
</evidence>
<dbReference type="EMBL" id="JAFCLK010000035">
    <property type="protein sequence ID" value="MBR1140000.1"/>
    <property type="molecule type" value="Genomic_DNA"/>
</dbReference>
<feature type="domain" description="Uracil-DNA glycosylase-like" evidence="4">
    <location>
        <begin position="5"/>
        <end position="159"/>
    </location>
</feature>